<protein>
    <submittedName>
        <fullName evidence="1">Uncharacterized protein</fullName>
    </submittedName>
</protein>
<accession>A0A6P1YHN7</accession>
<name>A0A6P1YHN7_9HYPH</name>
<keyword evidence="2" id="KW-1185">Reference proteome</keyword>
<organism evidence="1 2">
    <name type="scientific">Ancylobacter pratisalsi</name>
    <dbReference type="NCBI Taxonomy" id="1745854"/>
    <lineage>
        <taxon>Bacteria</taxon>
        <taxon>Pseudomonadati</taxon>
        <taxon>Pseudomonadota</taxon>
        <taxon>Alphaproteobacteria</taxon>
        <taxon>Hyphomicrobiales</taxon>
        <taxon>Xanthobacteraceae</taxon>
        <taxon>Ancylobacter</taxon>
    </lineage>
</organism>
<evidence type="ECO:0000313" key="2">
    <source>
        <dbReference type="Proteomes" id="UP000464751"/>
    </source>
</evidence>
<dbReference type="Proteomes" id="UP000464751">
    <property type="component" value="Chromosome"/>
</dbReference>
<gene>
    <name evidence="1" type="ORF">G3A50_02300</name>
</gene>
<dbReference type="AlphaFoldDB" id="A0A6P1YHN7"/>
<evidence type="ECO:0000313" key="1">
    <source>
        <dbReference type="EMBL" id="QIB32662.1"/>
    </source>
</evidence>
<dbReference type="EMBL" id="CP048630">
    <property type="protein sequence ID" value="QIB32662.1"/>
    <property type="molecule type" value="Genomic_DNA"/>
</dbReference>
<dbReference type="RefSeq" id="WP_163073727.1">
    <property type="nucleotide sequence ID" value="NZ_CP048630.1"/>
</dbReference>
<reference evidence="1 2" key="1">
    <citation type="submission" date="2020-02" db="EMBL/GenBank/DDBJ databases">
        <authorList>
            <person name="Li G."/>
        </authorList>
    </citation>
    <scope>NUCLEOTIDE SEQUENCE [LARGE SCALE GENOMIC DNA]</scope>
    <source>
        <strain evidence="1 2">DSM 102029</strain>
    </source>
</reference>
<sequence length="84" mass="9033">MSGAILLGFLLGAVTTLLLVGIASECALRRRREQRDATMDRMRGALASIISTCGRDGDGEASERIRHIATSGLYPPSGEEWDRG</sequence>
<proteinExistence type="predicted"/>
<dbReference type="KEGG" id="apra:G3A50_02300"/>